<comment type="similarity">
    <text evidence="1">Belongs to the 4-hydroxybenzoyl-CoA thioesterase family.</text>
</comment>
<dbReference type="InterPro" id="IPR029069">
    <property type="entry name" value="HotDog_dom_sf"/>
</dbReference>
<dbReference type="PIRSF" id="PIRSF003230">
    <property type="entry name" value="YbgC"/>
    <property type="match status" value="1"/>
</dbReference>
<accession>A0A0L6JIL4</accession>
<dbReference type="Pfam" id="PF13279">
    <property type="entry name" value="4HBT_2"/>
    <property type="match status" value="1"/>
</dbReference>
<dbReference type="eggNOG" id="COG0824">
    <property type="taxonomic scope" value="Bacteria"/>
</dbReference>
<organism evidence="3 4">
    <name type="scientific">Pseudobacteroides cellulosolvens ATCC 35603 = DSM 2933</name>
    <dbReference type="NCBI Taxonomy" id="398512"/>
    <lineage>
        <taxon>Bacteria</taxon>
        <taxon>Bacillati</taxon>
        <taxon>Bacillota</taxon>
        <taxon>Clostridia</taxon>
        <taxon>Eubacteriales</taxon>
        <taxon>Oscillospiraceae</taxon>
        <taxon>Pseudobacteroides</taxon>
    </lineage>
</organism>
<comment type="caution">
    <text evidence="3">The sequence shown here is derived from an EMBL/GenBank/DDBJ whole genome shotgun (WGS) entry which is preliminary data.</text>
</comment>
<keyword evidence="4" id="KW-1185">Reference proteome</keyword>
<dbReference type="EMBL" id="LGTC01000001">
    <property type="protein sequence ID" value="KNY25292.1"/>
    <property type="molecule type" value="Genomic_DNA"/>
</dbReference>
<evidence type="ECO:0000313" key="3">
    <source>
        <dbReference type="EMBL" id="KNY25292.1"/>
    </source>
</evidence>
<dbReference type="CDD" id="cd00586">
    <property type="entry name" value="4HBT"/>
    <property type="match status" value="1"/>
</dbReference>
<dbReference type="PANTHER" id="PTHR31793:SF27">
    <property type="entry name" value="NOVEL THIOESTERASE SUPERFAMILY DOMAIN AND SAPOSIN A-TYPE DOMAIN CONTAINING PROTEIN (0610012H03RIK)"/>
    <property type="match status" value="1"/>
</dbReference>
<dbReference type="SUPFAM" id="SSF54637">
    <property type="entry name" value="Thioesterase/thiol ester dehydrase-isomerase"/>
    <property type="match status" value="1"/>
</dbReference>
<dbReference type="InterPro" id="IPR050563">
    <property type="entry name" value="4-hydroxybenzoyl-CoA_TE"/>
</dbReference>
<dbReference type="AlphaFoldDB" id="A0A0L6JIL4"/>
<dbReference type="RefSeq" id="WP_036943987.1">
    <property type="nucleotide sequence ID" value="NZ_JQKC01000024.1"/>
</dbReference>
<dbReference type="GO" id="GO:0047617">
    <property type="term" value="F:fatty acyl-CoA hydrolase activity"/>
    <property type="evidence" value="ECO:0007669"/>
    <property type="project" value="TreeGrafter"/>
</dbReference>
<dbReference type="PANTHER" id="PTHR31793">
    <property type="entry name" value="4-HYDROXYBENZOYL-COA THIOESTERASE FAMILY MEMBER"/>
    <property type="match status" value="1"/>
</dbReference>
<dbReference type="PATRIC" id="fig|398512.5.peg.571"/>
<gene>
    <name evidence="3" type="ORF">Bccel_0552</name>
</gene>
<name>A0A0L6JIL4_9FIRM</name>
<reference evidence="4" key="1">
    <citation type="submission" date="2015-07" db="EMBL/GenBank/DDBJ databases">
        <title>Near-Complete Genome Sequence of the Cellulolytic Bacterium Bacteroides (Pseudobacteroides) cellulosolvens ATCC 35603.</title>
        <authorList>
            <person name="Dassa B."/>
            <person name="Utturkar S.M."/>
            <person name="Klingeman D.M."/>
            <person name="Hurt R.A."/>
            <person name="Keller M."/>
            <person name="Xu J."/>
            <person name="Reddy Y.H.K."/>
            <person name="Borovok I."/>
            <person name="Grinberg I.R."/>
            <person name="Lamed R."/>
            <person name="Zhivin O."/>
            <person name="Bayer E.A."/>
            <person name="Brown S.D."/>
        </authorList>
    </citation>
    <scope>NUCLEOTIDE SEQUENCE [LARGE SCALE GENOMIC DNA]</scope>
    <source>
        <strain evidence="4">DSM 2933</strain>
    </source>
</reference>
<dbReference type="InterPro" id="IPR006684">
    <property type="entry name" value="YbgC/YbaW"/>
</dbReference>
<protein>
    <submittedName>
        <fullName evidence="3">4-hydroxybenzoyl-CoA thioesterase</fullName>
    </submittedName>
</protein>
<keyword evidence="2" id="KW-0378">Hydrolase</keyword>
<sequence>MISETHLIVRYAETDKMGIVHHSNYAIWFEAGRTDFIKKAGLPYSQIEEKGIMLPLIELKCKFKIAANYEDEIIIKTSIEEMTNTRIRFHYEVERMGDKPVILSTGETMHVWTDKNLKPVNLKKYSPELFELFGNILGES</sequence>
<evidence type="ECO:0000256" key="2">
    <source>
        <dbReference type="ARBA" id="ARBA00022801"/>
    </source>
</evidence>
<evidence type="ECO:0000313" key="4">
    <source>
        <dbReference type="Proteomes" id="UP000036923"/>
    </source>
</evidence>
<proteinExistence type="inferred from homology"/>
<dbReference type="NCBIfam" id="TIGR00051">
    <property type="entry name" value="YbgC/FadM family acyl-CoA thioesterase"/>
    <property type="match status" value="1"/>
</dbReference>
<evidence type="ECO:0000256" key="1">
    <source>
        <dbReference type="ARBA" id="ARBA00005953"/>
    </source>
</evidence>
<dbReference type="Gene3D" id="3.10.129.10">
    <property type="entry name" value="Hotdog Thioesterase"/>
    <property type="match status" value="1"/>
</dbReference>
<dbReference type="Proteomes" id="UP000036923">
    <property type="component" value="Unassembled WGS sequence"/>
</dbReference>
<dbReference type="STRING" id="398512.Bccel_0552"/>
<dbReference type="OrthoDB" id="9800856at2"/>